<accession>A0A2T3ZJ59</accession>
<evidence type="ECO:0000256" key="1">
    <source>
        <dbReference type="SAM" id="MobiDB-lite"/>
    </source>
</evidence>
<dbReference type="Proteomes" id="UP000240493">
    <property type="component" value="Unassembled WGS sequence"/>
</dbReference>
<keyword evidence="3" id="KW-1185">Reference proteome</keyword>
<gene>
    <name evidence="2" type="ORF">M441DRAFT_23180</name>
</gene>
<feature type="region of interest" description="Disordered" evidence="1">
    <location>
        <begin position="1"/>
        <end position="48"/>
    </location>
</feature>
<dbReference type="AlphaFoldDB" id="A0A2T3ZJ59"/>
<feature type="compositionally biased region" description="Polar residues" evidence="1">
    <location>
        <begin position="10"/>
        <end position="22"/>
    </location>
</feature>
<sequence length="543" mass="61395">MNFFSRKPTTKSGSRTAATNGDRNPKPKLKLEEKPKPTQKPRPKPQTLHIPDVFENGGPVFVMSATHRGDMYHLRAALQLENCSIVLYDSNHQDKTKIKTNQLEEYLAESVLSKGKHIFVVPWEYGVLSGRKPLPENMIDCLLDRKDYNAEERAAHPIKGLNLGTYSEKTSTELIASAPERLQDIVKGMAIVGEALDNEKSVEYQKLSAKFADIWKTAGIEAGKNNILLMYRDTGTRDPFPVEKMGVYPELDNGNATKDIWDIVDGIAKQERKAITIFTCGLKGFGIGEYWNDINGLKPSDKITARDFEAYFLKWSYKHGYYKMASGFRSGALDLFTFMGIPTVSIGLRNLMGESRHKLLAKKEFKRVNIQYDQPRHETTAAVTSERWASKPGTSKPNDDHTVFGSPFWEAGFQTPQGAKQRALPRDKKAAQMKTPGGFAGFDRIVIEVGYRLACHLYMNLTPSVYNIQEPPTCVVSTHVARFCYPNGTKADQQKYVKNNEGLDRKDLQAMKDNKALQQSKGMVDRYERELNEDWTEMRKVLS</sequence>
<organism evidence="2 3">
    <name type="scientific">Trichoderma asperellum (strain ATCC 204424 / CBS 433.97 / NBRC 101777)</name>
    <dbReference type="NCBI Taxonomy" id="1042311"/>
    <lineage>
        <taxon>Eukaryota</taxon>
        <taxon>Fungi</taxon>
        <taxon>Dikarya</taxon>
        <taxon>Ascomycota</taxon>
        <taxon>Pezizomycotina</taxon>
        <taxon>Sordariomycetes</taxon>
        <taxon>Hypocreomycetidae</taxon>
        <taxon>Hypocreales</taxon>
        <taxon>Hypocreaceae</taxon>
        <taxon>Trichoderma</taxon>
    </lineage>
</organism>
<proteinExistence type="predicted"/>
<name>A0A2T3ZJ59_TRIA4</name>
<dbReference type="EMBL" id="KZ679257">
    <property type="protein sequence ID" value="PTB44847.1"/>
    <property type="molecule type" value="Genomic_DNA"/>
</dbReference>
<evidence type="ECO:0000313" key="3">
    <source>
        <dbReference type="Proteomes" id="UP000240493"/>
    </source>
</evidence>
<protein>
    <submittedName>
        <fullName evidence="2">Uncharacterized protein</fullName>
    </submittedName>
</protein>
<dbReference type="OrthoDB" id="4775716at2759"/>
<reference evidence="2 3" key="1">
    <citation type="submission" date="2016-07" db="EMBL/GenBank/DDBJ databases">
        <title>Multiple horizontal gene transfer events from other fungi enriched the ability of initially mycotrophic Trichoderma (Ascomycota) to feed on dead plant biomass.</title>
        <authorList>
            <consortium name="DOE Joint Genome Institute"/>
            <person name="Aerts A."/>
            <person name="Atanasova L."/>
            <person name="Chenthamara K."/>
            <person name="Zhang J."/>
            <person name="Grujic M."/>
            <person name="Henrissat B."/>
            <person name="Kuo A."/>
            <person name="Salamov A."/>
            <person name="Lipzen A."/>
            <person name="Labutti K."/>
            <person name="Barry K."/>
            <person name="Miao Y."/>
            <person name="Rahimi M.J."/>
            <person name="Shen Q."/>
            <person name="Grigoriev I.V."/>
            <person name="Kubicek C.P."/>
            <person name="Druzhinina I.S."/>
        </authorList>
    </citation>
    <scope>NUCLEOTIDE SEQUENCE [LARGE SCALE GENOMIC DNA]</scope>
    <source>
        <strain evidence="2 3">CBS 433.97</strain>
    </source>
</reference>
<evidence type="ECO:0000313" key="2">
    <source>
        <dbReference type="EMBL" id="PTB44847.1"/>
    </source>
</evidence>
<feature type="compositionally biased region" description="Basic and acidic residues" evidence="1">
    <location>
        <begin position="23"/>
        <end position="36"/>
    </location>
</feature>